<dbReference type="PATRIC" id="fig|883079.3.peg.956"/>
<organism evidence="2 3">
    <name type="scientific">Afipia clevelandensis ATCC 49720</name>
    <dbReference type="NCBI Taxonomy" id="883079"/>
    <lineage>
        <taxon>Bacteria</taxon>
        <taxon>Pseudomonadati</taxon>
        <taxon>Pseudomonadota</taxon>
        <taxon>Alphaproteobacteria</taxon>
        <taxon>Hyphomicrobiales</taxon>
        <taxon>Nitrobacteraceae</taxon>
        <taxon>Afipia</taxon>
    </lineage>
</organism>
<dbReference type="AlphaFoldDB" id="K8PNJ0"/>
<keyword evidence="3" id="KW-1185">Reference proteome</keyword>
<dbReference type="EMBL" id="AGWY01000005">
    <property type="protein sequence ID" value="EKS39928.1"/>
    <property type="molecule type" value="Genomic_DNA"/>
</dbReference>
<sequence length="102" mass="11972">MGAKDDHDWSYYRGRPTRAIRRTRKPIQKLERAPRHRPQPEGLPSLKSEVKRMLAASADMSLDDIMHRLRRFEVTVSRTTVSSIMTEFRHSVRIMREAGLLK</sequence>
<dbReference type="RefSeq" id="WP_002711806.1">
    <property type="nucleotide sequence ID" value="NZ_KB375281.1"/>
</dbReference>
<dbReference type="Proteomes" id="UP000001095">
    <property type="component" value="Unassembled WGS sequence"/>
</dbReference>
<gene>
    <name evidence="2" type="ORF">HMPREF9696_00940</name>
</gene>
<evidence type="ECO:0000256" key="1">
    <source>
        <dbReference type="SAM" id="MobiDB-lite"/>
    </source>
</evidence>
<name>K8PNJ0_9BRAD</name>
<reference evidence="2 3" key="1">
    <citation type="submission" date="2012-04" db="EMBL/GenBank/DDBJ databases">
        <title>The Genome Sequence of Afipia clevelandensis ATCC 49720.</title>
        <authorList>
            <consortium name="The Broad Institute Genome Sequencing Platform"/>
            <person name="Earl A."/>
            <person name="Ward D."/>
            <person name="Feldgarden M."/>
            <person name="Gevers D."/>
            <person name="Huys G."/>
            <person name="Walker B."/>
            <person name="Young S.K."/>
            <person name="Zeng Q."/>
            <person name="Gargeya S."/>
            <person name="Fitzgerald M."/>
            <person name="Haas B."/>
            <person name="Abouelleil A."/>
            <person name="Alvarado L."/>
            <person name="Arachchi H.M."/>
            <person name="Berlin A."/>
            <person name="Chapman S.B."/>
            <person name="Goldberg J."/>
            <person name="Griggs A."/>
            <person name="Gujja S."/>
            <person name="Hansen M."/>
            <person name="Howarth C."/>
            <person name="Imamovic A."/>
            <person name="Larimer J."/>
            <person name="McCowen C."/>
            <person name="Montmayeur A."/>
            <person name="Murphy C."/>
            <person name="Neiman D."/>
            <person name="Pearson M."/>
            <person name="Priest M."/>
            <person name="Roberts A."/>
            <person name="Saif S."/>
            <person name="Shea T."/>
            <person name="Sisk P."/>
            <person name="Sykes S."/>
            <person name="Wortman J."/>
            <person name="Nusbaum C."/>
            <person name="Birren B."/>
        </authorList>
    </citation>
    <scope>NUCLEOTIDE SEQUENCE [LARGE SCALE GENOMIC DNA]</scope>
    <source>
        <strain evidence="2 3">ATCC 49720</strain>
    </source>
</reference>
<proteinExistence type="predicted"/>
<dbReference type="HOGENOM" id="CLU_2271403_0_0_5"/>
<protein>
    <submittedName>
        <fullName evidence="2">Uncharacterized protein</fullName>
    </submittedName>
</protein>
<evidence type="ECO:0000313" key="2">
    <source>
        <dbReference type="EMBL" id="EKS39928.1"/>
    </source>
</evidence>
<evidence type="ECO:0000313" key="3">
    <source>
        <dbReference type="Proteomes" id="UP000001095"/>
    </source>
</evidence>
<accession>K8PNJ0</accession>
<feature type="region of interest" description="Disordered" evidence="1">
    <location>
        <begin position="19"/>
        <end position="47"/>
    </location>
</feature>
<comment type="caution">
    <text evidence="2">The sequence shown here is derived from an EMBL/GenBank/DDBJ whole genome shotgun (WGS) entry which is preliminary data.</text>
</comment>